<name>A0A2N3XWC0_SACSN</name>
<dbReference type="EMBL" id="PJNB01000001">
    <property type="protein sequence ID" value="PKW14965.1"/>
    <property type="molecule type" value="Genomic_DNA"/>
</dbReference>
<dbReference type="AlphaFoldDB" id="A0A2N3XWC0"/>
<dbReference type="Proteomes" id="UP000233786">
    <property type="component" value="Unassembled WGS sequence"/>
</dbReference>
<keyword evidence="2" id="KW-1185">Reference proteome</keyword>
<sequence length="53" mass="5939">MHIDRYASEYRVGFGNTRKRSDLFGLAPAGWVGAEAKGRAGDMDLKLRRQLEA</sequence>
<evidence type="ECO:0000313" key="2">
    <source>
        <dbReference type="Proteomes" id="UP000233786"/>
    </source>
</evidence>
<reference evidence="1" key="1">
    <citation type="submission" date="2017-12" db="EMBL/GenBank/DDBJ databases">
        <title>Sequencing the genomes of 1000 Actinobacteria strains.</title>
        <authorList>
            <person name="Klenk H.-P."/>
        </authorList>
    </citation>
    <scope>NUCLEOTIDE SEQUENCE [LARGE SCALE GENOMIC DNA]</scope>
    <source>
        <strain evidence="1">DSM 44228</strain>
    </source>
</reference>
<protein>
    <submittedName>
        <fullName evidence="1">Uncharacterized protein</fullName>
    </submittedName>
</protein>
<comment type="caution">
    <text evidence="1">The sequence shown here is derived from an EMBL/GenBank/DDBJ whole genome shotgun (WGS) entry which is preliminary data.</text>
</comment>
<gene>
    <name evidence="1" type="ORF">A8926_2622</name>
</gene>
<organism evidence="1 2">
    <name type="scientific">Saccharopolyspora spinosa</name>
    <dbReference type="NCBI Taxonomy" id="60894"/>
    <lineage>
        <taxon>Bacteria</taxon>
        <taxon>Bacillati</taxon>
        <taxon>Actinomycetota</taxon>
        <taxon>Actinomycetes</taxon>
        <taxon>Pseudonocardiales</taxon>
        <taxon>Pseudonocardiaceae</taxon>
        <taxon>Saccharopolyspora</taxon>
    </lineage>
</organism>
<proteinExistence type="predicted"/>
<evidence type="ECO:0000313" key="1">
    <source>
        <dbReference type="EMBL" id="PKW14965.1"/>
    </source>
</evidence>
<dbReference type="STRING" id="994479.GCA_000194155_02818"/>
<accession>A0A2N3XWC0</accession>